<dbReference type="STRING" id="391625.PPSIR1_31328"/>
<feature type="region of interest" description="Disordered" evidence="2">
    <location>
        <begin position="28"/>
        <end position="100"/>
    </location>
</feature>
<comment type="caution">
    <text evidence="4">The sequence shown here is derived from an EMBL/GenBank/DDBJ whole genome shotgun (WGS) entry which is preliminary data.</text>
</comment>
<proteinExistence type="predicted"/>
<evidence type="ECO:0000259" key="3">
    <source>
        <dbReference type="Pfam" id="PF15902"/>
    </source>
</evidence>
<accession>A6GDC8</accession>
<organism evidence="4 5">
    <name type="scientific">Plesiocystis pacifica SIR-1</name>
    <dbReference type="NCBI Taxonomy" id="391625"/>
    <lineage>
        <taxon>Bacteria</taxon>
        <taxon>Pseudomonadati</taxon>
        <taxon>Myxococcota</taxon>
        <taxon>Polyangia</taxon>
        <taxon>Nannocystales</taxon>
        <taxon>Nannocystaceae</taxon>
        <taxon>Plesiocystis</taxon>
    </lineage>
</organism>
<dbReference type="RefSeq" id="WP_006974718.1">
    <property type="nucleotide sequence ID" value="NZ_ABCS01000072.1"/>
</dbReference>
<evidence type="ECO:0000256" key="2">
    <source>
        <dbReference type="SAM" id="MobiDB-lite"/>
    </source>
</evidence>
<sequence length="441" mass="46321">MLRARASNPAVSFALFLAPLGCGDDTVPADEAGVATGSETDDEVGETESSTESETESETTETETETSTETETETTETTETETTETDTTGGNAEWTLPDCAAPGAPGIAWSADGGFTIVPTALPHVAPVSYTFGLATLHAPNAMVMHAGNHFYRSEDAGCTWEDLGTVAALPASAPLDLVVGPDDTVYGWSNNMEGLVRWQGETIEVLPGPAGAQVYAVAVDPDAPNHLRIGLSGGKLQDSFDQGESWAKVGVTAPGGFSTSYELAFDPTNIDRAIVGFIQSGWWVTDDGGDTWTQSAVETPAPDQAINGFNVEFAPDGSGVVYAQGLEVQLQDSPKRIYRSEDSGYTFVPVVTATPELTLTNGTRMWIHPGDPDRLRAAFGTCIMGIGTSLYDYDHGAGEVTTSHSPYGGFNAMVASPADPDFVYIGLEGSGNMNGPECPF</sequence>
<gene>
    <name evidence="4" type="ORF">PPSIR1_31328</name>
</gene>
<evidence type="ECO:0000313" key="5">
    <source>
        <dbReference type="Proteomes" id="UP000005801"/>
    </source>
</evidence>
<dbReference type="AlphaFoldDB" id="A6GDC8"/>
<dbReference type="SUPFAM" id="SSF50939">
    <property type="entry name" value="Sialidases"/>
    <property type="match status" value="1"/>
</dbReference>
<reference evidence="4 5" key="1">
    <citation type="submission" date="2007-06" db="EMBL/GenBank/DDBJ databases">
        <authorList>
            <person name="Shimkets L."/>
            <person name="Ferriera S."/>
            <person name="Johnson J."/>
            <person name="Kravitz S."/>
            <person name="Beeson K."/>
            <person name="Sutton G."/>
            <person name="Rogers Y.-H."/>
            <person name="Friedman R."/>
            <person name="Frazier M."/>
            <person name="Venter J.C."/>
        </authorList>
    </citation>
    <scope>NUCLEOTIDE SEQUENCE [LARGE SCALE GENOMIC DNA]</scope>
    <source>
        <strain evidence="4 5">SIR-1</strain>
    </source>
</reference>
<dbReference type="Proteomes" id="UP000005801">
    <property type="component" value="Unassembled WGS sequence"/>
</dbReference>
<dbReference type="CDD" id="cd15482">
    <property type="entry name" value="Sialidase_non-viral"/>
    <property type="match status" value="1"/>
</dbReference>
<keyword evidence="5" id="KW-1185">Reference proteome</keyword>
<feature type="compositionally biased region" description="Acidic residues" evidence="2">
    <location>
        <begin position="39"/>
        <end position="84"/>
    </location>
</feature>
<feature type="domain" description="Sortilin N-terminal" evidence="3">
    <location>
        <begin position="238"/>
        <end position="352"/>
    </location>
</feature>
<evidence type="ECO:0000256" key="1">
    <source>
        <dbReference type="ARBA" id="ARBA00022737"/>
    </source>
</evidence>
<dbReference type="InterPro" id="IPR036278">
    <property type="entry name" value="Sialidase_sf"/>
</dbReference>
<dbReference type="InterPro" id="IPR031778">
    <property type="entry name" value="Sortilin_N"/>
</dbReference>
<dbReference type="Pfam" id="PF15902">
    <property type="entry name" value="Sortilin-Vps10"/>
    <property type="match status" value="1"/>
</dbReference>
<dbReference type="EMBL" id="ABCS01000072">
    <property type="protein sequence ID" value="EDM76119.1"/>
    <property type="molecule type" value="Genomic_DNA"/>
</dbReference>
<evidence type="ECO:0000313" key="4">
    <source>
        <dbReference type="EMBL" id="EDM76119.1"/>
    </source>
</evidence>
<protein>
    <recommendedName>
        <fullName evidence="3">Sortilin N-terminal domain-containing protein</fullName>
    </recommendedName>
</protein>
<dbReference type="InterPro" id="IPR015943">
    <property type="entry name" value="WD40/YVTN_repeat-like_dom_sf"/>
</dbReference>
<name>A6GDC8_9BACT</name>
<dbReference type="Gene3D" id="2.130.10.10">
    <property type="entry name" value="YVTN repeat-like/Quinoprotein amine dehydrogenase"/>
    <property type="match status" value="1"/>
</dbReference>
<keyword evidence="1" id="KW-0677">Repeat</keyword>